<evidence type="ECO:0000259" key="2">
    <source>
        <dbReference type="Pfam" id="PF01979"/>
    </source>
</evidence>
<dbReference type="OrthoDB" id="3204583at2"/>
<dbReference type="AlphaFoldDB" id="A0A117RFH6"/>
<dbReference type="GO" id="GO:0016810">
    <property type="term" value="F:hydrolase activity, acting on carbon-nitrogen (but not peptide) bonds"/>
    <property type="evidence" value="ECO:0007669"/>
    <property type="project" value="InterPro"/>
</dbReference>
<evidence type="ECO:0000256" key="1">
    <source>
        <dbReference type="ARBA" id="ARBA00022801"/>
    </source>
</evidence>
<dbReference type="SUPFAM" id="SSF51556">
    <property type="entry name" value="Metallo-dependent hydrolases"/>
    <property type="match status" value="1"/>
</dbReference>
<dbReference type="InterPro" id="IPR006680">
    <property type="entry name" value="Amidohydro-rel"/>
</dbReference>
<dbReference type="RefSeq" id="WP_061919245.1">
    <property type="nucleotide sequence ID" value="NZ_JBEYBH010000001.1"/>
</dbReference>
<reference evidence="3 4" key="1">
    <citation type="submission" date="2015-10" db="EMBL/GenBank/DDBJ databases">
        <title>Draft genome sequence of Streptomyces bungoensis DSM 41781, type strain for the species Streptomyces bungoensis.</title>
        <authorList>
            <person name="Ruckert C."/>
            <person name="Winkler A."/>
            <person name="Kalinowski J."/>
            <person name="Kampfer P."/>
            <person name="Glaeser S."/>
        </authorList>
    </citation>
    <scope>NUCLEOTIDE SEQUENCE [LARGE SCALE GENOMIC DNA]</scope>
    <source>
        <strain evidence="3 4">DSM 41781</strain>
    </source>
</reference>
<evidence type="ECO:0000313" key="3">
    <source>
        <dbReference type="EMBL" id="KUN87928.1"/>
    </source>
</evidence>
<dbReference type="NCBIfam" id="NF006681">
    <property type="entry name" value="PRK09229.1-2"/>
    <property type="match status" value="1"/>
</dbReference>
<comment type="caution">
    <text evidence="3">The sequence shown here is derived from an EMBL/GenBank/DDBJ whole genome shotgun (WGS) entry which is preliminary data.</text>
</comment>
<protein>
    <submittedName>
        <fullName evidence="3">N-formimino-L-glutamate deiminase</fullName>
    </submittedName>
</protein>
<gene>
    <name evidence="3" type="ORF">AQJ66_09990</name>
</gene>
<proteinExistence type="predicted"/>
<dbReference type="InterPro" id="IPR010252">
    <property type="entry name" value="HutF"/>
</dbReference>
<dbReference type="InterPro" id="IPR050287">
    <property type="entry name" value="MTA/SAH_deaminase"/>
</dbReference>
<sequence>MTKGTYWLEHAWLGTHVEPGVAVEVADGRISGVRTDVAAPPPGAEVLRGLTLPGLANAHSHAFHRALRGTVQVGSGTFWTWREVMYSFADRLTPETYHALARAVYAEMALAGITCVGEFHYVHHAPGGTRYADPNAMGEALIAAAAEAGVRITLLDTCYLSSGFGEPPNTHQSRFSDGSAEAWAARCSVLKERDHARIGAAIHSVRAVPAGQLPTVAQWAEERRAPLHVHLSEQTAENEACLATHGRTPTRLLADHGVLGPRTTGVHNTHLTDDDIALLGGSRTGTCMCPTTERDLADGIGPAVALQRAGSPLSLGSDSHAVIDLLEEARAMELNERLRTRSRGHWTAAALLRAATADGHAALGWQDAGAIETGALADLTTIALDSVRTAGPLPRLGAETAVFAASAADVRHTIVGGRHVVRDGAHTLVPDVPQALSAAVEALRG</sequence>
<dbReference type="EMBL" id="LMWX01000013">
    <property type="protein sequence ID" value="KUN87928.1"/>
    <property type="molecule type" value="Genomic_DNA"/>
</dbReference>
<keyword evidence="4" id="KW-1185">Reference proteome</keyword>
<dbReference type="NCBIfam" id="TIGR02022">
    <property type="entry name" value="hutF"/>
    <property type="match status" value="1"/>
</dbReference>
<dbReference type="STRING" id="285568.AQJ66_09990"/>
<name>A0A117RFH6_9ACTN</name>
<organism evidence="3 4">
    <name type="scientific">Streptomyces bungoensis</name>
    <dbReference type="NCBI Taxonomy" id="285568"/>
    <lineage>
        <taxon>Bacteria</taxon>
        <taxon>Bacillati</taxon>
        <taxon>Actinomycetota</taxon>
        <taxon>Actinomycetes</taxon>
        <taxon>Kitasatosporales</taxon>
        <taxon>Streptomycetaceae</taxon>
        <taxon>Streptomyces</taxon>
    </lineage>
</organism>
<accession>A0A117RFH6</accession>
<dbReference type="InterPro" id="IPR011059">
    <property type="entry name" value="Metal-dep_hydrolase_composite"/>
</dbReference>
<dbReference type="SUPFAM" id="SSF51338">
    <property type="entry name" value="Composite domain of metallo-dependent hydrolases"/>
    <property type="match status" value="1"/>
</dbReference>
<feature type="domain" description="Amidohydrolase-related" evidence="2">
    <location>
        <begin position="52"/>
        <end position="419"/>
    </location>
</feature>
<dbReference type="Proteomes" id="UP000053024">
    <property type="component" value="Unassembled WGS sequence"/>
</dbReference>
<evidence type="ECO:0000313" key="4">
    <source>
        <dbReference type="Proteomes" id="UP000053024"/>
    </source>
</evidence>
<dbReference type="InterPro" id="IPR032466">
    <property type="entry name" value="Metal_Hydrolase"/>
</dbReference>
<dbReference type="Pfam" id="PF01979">
    <property type="entry name" value="Amidohydro_1"/>
    <property type="match status" value="1"/>
</dbReference>
<dbReference type="PANTHER" id="PTHR43794:SF11">
    <property type="entry name" value="AMIDOHYDROLASE-RELATED DOMAIN-CONTAINING PROTEIN"/>
    <property type="match status" value="1"/>
</dbReference>
<dbReference type="Gene3D" id="3.20.20.140">
    <property type="entry name" value="Metal-dependent hydrolases"/>
    <property type="match status" value="1"/>
</dbReference>
<dbReference type="PANTHER" id="PTHR43794">
    <property type="entry name" value="AMINOHYDROLASE SSNA-RELATED"/>
    <property type="match status" value="1"/>
</dbReference>
<keyword evidence="1" id="KW-0378">Hydrolase</keyword>
<dbReference type="Gene3D" id="2.30.40.10">
    <property type="entry name" value="Urease, subunit C, domain 1"/>
    <property type="match status" value="1"/>
</dbReference>